<reference evidence="5" key="1">
    <citation type="journal article" date="2017" name="Genome Biol.">
        <title>Comparative genomics reveals high biological diversity and specific adaptations in the industrially and medically important fungal genus Aspergillus.</title>
        <authorList>
            <person name="de Vries R.P."/>
            <person name="Riley R."/>
            <person name="Wiebenga A."/>
            <person name="Aguilar-Osorio G."/>
            <person name="Amillis S."/>
            <person name="Uchima C.A."/>
            <person name="Anderluh G."/>
            <person name="Asadollahi M."/>
            <person name="Askin M."/>
            <person name="Barry K."/>
            <person name="Battaglia E."/>
            <person name="Bayram O."/>
            <person name="Benocci T."/>
            <person name="Braus-Stromeyer S.A."/>
            <person name="Caldana C."/>
            <person name="Canovas D."/>
            <person name="Cerqueira G.C."/>
            <person name="Chen F."/>
            <person name="Chen W."/>
            <person name="Choi C."/>
            <person name="Clum A."/>
            <person name="Dos Santos R.A."/>
            <person name="Damasio A.R."/>
            <person name="Diallinas G."/>
            <person name="Emri T."/>
            <person name="Fekete E."/>
            <person name="Flipphi M."/>
            <person name="Freyberg S."/>
            <person name="Gallo A."/>
            <person name="Gournas C."/>
            <person name="Habgood R."/>
            <person name="Hainaut M."/>
            <person name="Harispe M.L."/>
            <person name="Henrissat B."/>
            <person name="Hilden K.S."/>
            <person name="Hope R."/>
            <person name="Hossain A."/>
            <person name="Karabika E."/>
            <person name="Karaffa L."/>
            <person name="Karanyi Z."/>
            <person name="Krasevec N."/>
            <person name="Kuo A."/>
            <person name="Kusch H."/>
            <person name="LaButti K."/>
            <person name="Lagendijk E.L."/>
            <person name="Lapidus A."/>
            <person name="Levasseur A."/>
            <person name="Lindquist E."/>
            <person name="Lipzen A."/>
            <person name="Logrieco A.F."/>
            <person name="MacCabe A."/>
            <person name="Maekelae M.R."/>
            <person name="Malavazi I."/>
            <person name="Melin P."/>
            <person name="Meyer V."/>
            <person name="Mielnichuk N."/>
            <person name="Miskei M."/>
            <person name="Molnar A.P."/>
            <person name="Mule G."/>
            <person name="Ngan C.Y."/>
            <person name="Orejas M."/>
            <person name="Orosz E."/>
            <person name="Ouedraogo J.P."/>
            <person name="Overkamp K.M."/>
            <person name="Park H.-S."/>
            <person name="Perrone G."/>
            <person name="Piumi F."/>
            <person name="Punt P.J."/>
            <person name="Ram A.F."/>
            <person name="Ramon A."/>
            <person name="Rauscher S."/>
            <person name="Record E."/>
            <person name="Riano-Pachon D.M."/>
            <person name="Robert V."/>
            <person name="Roehrig J."/>
            <person name="Ruller R."/>
            <person name="Salamov A."/>
            <person name="Salih N.S."/>
            <person name="Samson R.A."/>
            <person name="Sandor E."/>
            <person name="Sanguinetti M."/>
            <person name="Schuetze T."/>
            <person name="Sepcic K."/>
            <person name="Shelest E."/>
            <person name="Sherlock G."/>
            <person name="Sophianopoulou V."/>
            <person name="Squina F.M."/>
            <person name="Sun H."/>
            <person name="Susca A."/>
            <person name="Todd R.B."/>
            <person name="Tsang A."/>
            <person name="Unkles S.E."/>
            <person name="van de Wiele N."/>
            <person name="van Rossen-Uffink D."/>
            <person name="Oliveira J.V."/>
            <person name="Vesth T.C."/>
            <person name="Visser J."/>
            <person name="Yu J.-H."/>
            <person name="Zhou M."/>
            <person name="Andersen M.R."/>
            <person name="Archer D.B."/>
            <person name="Baker S.E."/>
            <person name="Benoit I."/>
            <person name="Brakhage A.A."/>
            <person name="Braus G.H."/>
            <person name="Fischer R."/>
            <person name="Frisvad J.C."/>
            <person name="Goldman G.H."/>
            <person name="Houbraken J."/>
            <person name="Oakley B."/>
            <person name="Pocsi I."/>
            <person name="Scazzocchio C."/>
            <person name="Seiboth B."/>
            <person name="vanKuyk P.A."/>
            <person name="Wortman J."/>
            <person name="Dyer P.S."/>
            <person name="Grigoriev I.V."/>
        </authorList>
    </citation>
    <scope>NUCLEOTIDE SEQUENCE [LARGE SCALE GENOMIC DNA]</scope>
    <source>
        <strain evidence="5">CBS 101740 / IMI 381727 / IBT 21946</strain>
    </source>
</reference>
<dbReference type="Pfam" id="PF25358">
    <property type="entry name" value="PH_fung_RdRP"/>
    <property type="match status" value="1"/>
</dbReference>
<dbReference type="RefSeq" id="XP_067480639.1">
    <property type="nucleotide sequence ID" value="XM_067627095.1"/>
</dbReference>
<accession>A0A1L9UP32</accession>
<keyword evidence="1" id="KW-0696">RNA-directed RNA polymerase</keyword>
<gene>
    <name evidence="4" type="ORF">ASPBRDRAFT_53602</name>
</gene>
<keyword evidence="1" id="KW-0548">Nucleotidyltransferase</keyword>
<dbReference type="AlphaFoldDB" id="A0A1L9UP32"/>
<evidence type="ECO:0000256" key="1">
    <source>
        <dbReference type="RuleBase" id="RU363098"/>
    </source>
</evidence>
<evidence type="ECO:0000259" key="2">
    <source>
        <dbReference type="Pfam" id="PF05183"/>
    </source>
</evidence>
<dbReference type="STRING" id="767769.A0A1L9UP32"/>
<name>A0A1L9UP32_ASPBC</name>
<dbReference type="InterPro" id="IPR057596">
    <property type="entry name" value="RDRP_core"/>
</dbReference>
<evidence type="ECO:0000313" key="5">
    <source>
        <dbReference type="Proteomes" id="UP000184499"/>
    </source>
</evidence>
<evidence type="ECO:0000259" key="3">
    <source>
        <dbReference type="Pfam" id="PF25358"/>
    </source>
</evidence>
<protein>
    <recommendedName>
        <fullName evidence="1">RNA-dependent RNA polymerase</fullName>
        <ecNumber evidence="1">2.7.7.48</ecNumber>
    </recommendedName>
</protein>
<dbReference type="PANTHER" id="PTHR23079:SF17">
    <property type="entry name" value="RNA-DEPENDENT RNA POLYMERASE"/>
    <property type="match status" value="1"/>
</dbReference>
<comment type="catalytic activity">
    <reaction evidence="1">
        <text>RNA(n) + a ribonucleoside 5'-triphosphate = RNA(n+1) + diphosphate</text>
        <dbReference type="Rhea" id="RHEA:21248"/>
        <dbReference type="Rhea" id="RHEA-COMP:14527"/>
        <dbReference type="Rhea" id="RHEA-COMP:17342"/>
        <dbReference type="ChEBI" id="CHEBI:33019"/>
        <dbReference type="ChEBI" id="CHEBI:61557"/>
        <dbReference type="ChEBI" id="CHEBI:140395"/>
        <dbReference type="EC" id="2.7.7.48"/>
    </reaction>
</comment>
<feature type="domain" description="RDRP core" evidence="2">
    <location>
        <begin position="426"/>
        <end position="1023"/>
    </location>
</feature>
<dbReference type="GO" id="GO:0031380">
    <property type="term" value="C:nuclear RNA-directed RNA polymerase complex"/>
    <property type="evidence" value="ECO:0007669"/>
    <property type="project" value="TreeGrafter"/>
</dbReference>
<keyword evidence="1" id="KW-0694">RNA-binding</keyword>
<dbReference type="GO" id="GO:0003723">
    <property type="term" value="F:RNA binding"/>
    <property type="evidence" value="ECO:0007669"/>
    <property type="project" value="UniProtKB-KW"/>
</dbReference>
<feature type="domain" description="RdRP-like PH" evidence="3">
    <location>
        <begin position="128"/>
        <end position="276"/>
    </location>
</feature>
<dbReference type="Proteomes" id="UP000184499">
    <property type="component" value="Unassembled WGS sequence"/>
</dbReference>
<organism evidence="4 5">
    <name type="scientific">Aspergillus brasiliensis (strain CBS 101740 / IMI 381727 / IBT 21946)</name>
    <dbReference type="NCBI Taxonomy" id="767769"/>
    <lineage>
        <taxon>Eukaryota</taxon>
        <taxon>Fungi</taxon>
        <taxon>Dikarya</taxon>
        <taxon>Ascomycota</taxon>
        <taxon>Pezizomycotina</taxon>
        <taxon>Eurotiomycetes</taxon>
        <taxon>Eurotiomycetidae</taxon>
        <taxon>Eurotiales</taxon>
        <taxon>Aspergillaceae</taxon>
        <taxon>Aspergillus</taxon>
        <taxon>Aspergillus subgen. Circumdati</taxon>
    </lineage>
</organism>
<dbReference type="EMBL" id="KV878682">
    <property type="protein sequence ID" value="OJJ73391.1"/>
    <property type="molecule type" value="Genomic_DNA"/>
</dbReference>
<dbReference type="PANTHER" id="PTHR23079">
    <property type="entry name" value="RNA-DEPENDENT RNA POLYMERASE"/>
    <property type="match status" value="1"/>
</dbReference>
<dbReference type="GO" id="GO:0003968">
    <property type="term" value="F:RNA-directed RNA polymerase activity"/>
    <property type="evidence" value="ECO:0007669"/>
    <property type="project" value="UniProtKB-KW"/>
</dbReference>
<dbReference type="InterPro" id="IPR007855">
    <property type="entry name" value="RDRP"/>
</dbReference>
<dbReference type="EC" id="2.7.7.48" evidence="1"/>
<dbReference type="InterPro" id="IPR057503">
    <property type="entry name" value="PH_RdRP"/>
</dbReference>
<proteinExistence type="inferred from homology"/>
<evidence type="ECO:0000313" key="4">
    <source>
        <dbReference type="EMBL" id="OJJ73391.1"/>
    </source>
</evidence>
<keyword evidence="1" id="KW-0808">Transferase</keyword>
<dbReference type="GeneID" id="93579583"/>
<dbReference type="GO" id="GO:0030422">
    <property type="term" value="P:siRNA processing"/>
    <property type="evidence" value="ECO:0007669"/>
    <property type="project" value="TreeGrafter"/>
</dbReference>
<sequence length="1216" mass="138156">MEIFMHNVPAHLSDEGLKKEIEPILKRLGILNFLCDKPKRKGIGFLIFHRPEDGERFLLLHGQEEIPGTMTARGKPRLKSKLRILGADVFCVRSKKAPSKFAIQTLQHMAEQRVKNKLHKYEDNRHISFRLLEFSCGYTMYQGEHFAYVPEVQWLDTGLMKFTKRTILIKLEKSKYHVRIPLSTVVELIWSRDGSLTLTLSTVPYFFSHSGPDPGPLAIAFQMLQLGPSNYHATAPSRSRMCSLGATHSDVAGQCLVYQFRVPAGDLMEHIQDLREWEVTIIRHDILPLSAPPRGAFNLHLKALMDELATCTRNNSLPFGILFQLQALAYNAYLLPRTVHNLTQELAKAHKEDLAAHRKPISVLAMKKLFDMIGWPSPLGNPTDFEVGALMTALKQNQRDVLQDLANSGDMLGPSNNLTPIHKVMVTPTRVTLHGPELEPRNRILRRFPNHHDYFIRVQFCDETGQDLHFNSRTHYDDVFARFKSVLTRGIQIAGRTYSFLGWSHSSLRSHAVWFSSPFVDESGQFQTHFSIIKALGDFSKIQSPARCAARIGQAFTDTPYAISLSEYDIKVSEVADVTSRDGKRVFSDGVGTLSWDVAESIWRHIPEKKGSPTCFQVRLGGAKGMLAVDGRLSGFQVNIRPSMIKFDGDMKDLEICDMAAKPMGLVLNRQMIKILEDMGTPDDWFIKLQDAALTKLRSVTASAHNSEVFIKRQAVCDSIGFFRLFRYCHQSGLDYKKEPFVRSVVEAVVLKELRLLKHKARIPVSKGITLFGIMDETGLLEADQVYITYEPIEGRHEAPPNAGKVLVTRSPALHDGDIQYAQNVIPTANHPLAELTNCIVFSSKGYRDLPSQLSGGDLDGDIFNVIWDTDAYPVRTFAPADYPRVSPVDIGRPVERDDMAQFFLDFMKTDHLGVIATRHMIMADQEDEGTSHPVCRELARLHSTAVDFSKTGVPVQLENIPKGNPFRPDFMAPGPVARIHNKSEIALEEYVIQAAYDADDDLEPLHRYYKSEKILGKLYRGVDEQQIWQEDVQSKVRPNEDEFWNEFLWSSQERCDEIGKLSWERWLDEARNIRLRYEEAVFSARNNYSEHPIEPLSELEVFIGSVLNKRGVQTRRQRDQSNKLADEFDRISTWIVGQMRAGSSSESPITSSSDQLKPLELCFACIHVGGETNKEDPTRRRREVYGEIKSFRVVAACALLFELELFEKKRKRKFN</sequence>
<dbReference type="OMA" id="GIMDETN"/>
<dbReference type="Pfam" id="PF05183">
    <property type="entry name" value="RdRP"/>
    <property type="match status" value="1"/>
</dbReference>
<keyword evidence="5" id="KW-1185">Reference proteome</keyword>
<dbReference type="VEuPathDB" id="FungiDB:ASPBRDRAFT_53602"/>
<comment type="similarity">
    <text evidence="1">Belongs to the RdRP family.</text>
</comment>
<dbReference type="OrthoDB" id="6513042at2759"/>